<evidence type="ECO:0000313" key="3">
    <source>
        <dbReference type="Proteomes" id="UP000266841"/>
    </source>
</evidence>
<protein>
    <submittedName>
        <fullName evidence="2">Uncharacterized protein</fullName>
    </submittedName>
</protein>
<dbReference type="AlphaFoldDB" id="K0T1V4"/>
<accession>K0T1V4</accession>
<evidence type="ECO:0000313" key="2">
    <source>
        <dbReference type="EMBL" id="EJK64467.1"/>
    </source>
</evidence>
<proteinExistence type="predicted"/>
<sequence>MANCSIALRNLSQNRLLLFHEFVINHSSMLQLVLHLSRVESRHGKFNCEFIHPLLQFSNVLVAAETLHKVHQLRPALLLDLERDLQRLVEEDGDLLEVGLEEFPRGQRRRADPHPPRRDGGPVPRDAVLVEGDGNRVADLLELGPRDLLRLEVPKDQMILRAARGEGVPQADELRPQRRRVELDLPRVRVELGRHDLEELRGHARDLVLVRAALERGEHGLVDLVLEAPLVLTEEDHAGPRTPEALVRRGGHDVAELEGTRLLLRRDETRDVRHVHEEEGAVVVRDLAELGVVPVPGVGGPAADDHRRLEQSGVPCELLVVDESRDRVDLVRERLEVDRGGRDGLPRPLLLRVGVKSVRQVPAGREVESHDPVVRVEQGRVDREVGGRPRVGLDVHPPLLRIETVRLERPRLAELLDLVDDLVPAVVPRVGQALGVLIGEGRPEALHDRPGREVLGRDELEGGVLSQLLLLDEVVHLGVMVGQGLEPGEFLHGRAWSVHGEISCSANATRLEARRKERGLNHHDIHTRCRVTLGAWAVMSLPLPSPPAPIEP</sequence>
<evidence type="ECO:0000256" key="1">
    <source>
        <dbReference type="SAM" id="MobiDB-lite"/>
    </source>
</evidence>
<keyword evidence="3" id="KW-1185">Reference proteome</keyword>
<dbReference type="eggNOG" id="ENOG502SI06">
    <property type="taxonomic scope" value="Eukaryota"/>
</dbReference>
<comment type="caution">
    <text evidence="2">The sequence shown here is derived from an EMBL/GenBank/DDBJ whole genome shotgun (WGS) entry which is preliminary data.</text>
</comment>
<dbReference type="OrthoDB" id="10675620at2759"/>
<name>K0T1V4_THAOC</name>
<dbReference type="Proteomes" id="UP000266841">
    <property type="component" value="Unassembled WGS sequence"/>
</dbReference>
<organism evidence="2 3">
    <name type="scientific">Thalassiosira oceanica</name>
    <name type="common">Marine diatom</name>
    <dbReference type="NCBI Taxonomy" id="159749"/>
    <lineage>
        <taxon>Eukaryota</taxon>
        <taxon>Sar</taxon>
        <taxon>Stramenopiles</taxon>
        <taxon>Ochrophyta</taxon>
        <taxon>Bacillariophyta</taxon>
        <taxon>Coscinodiscophyceae</taxon>
        <taxon>Thalassiosirophycidae</taxon>
        <taxon>Thalassiosirales</taxon>
        <taxon>Thalassiosiraceae</taxon>
        <taxon>Thalassiosira</taxon>
    </lineage>
</organism>
<gene>
    <name evidence="2" type="ORF">THAOC_14793</name>
</gene>
<feature type="region of interest" description="Disordered" evidence="1">
    <location>
        <begin position="105"/>
        <end position="126"/>
    </location>
</feature>
<feature type="compositionally biased region" description="Basic and acidic residues" evidence="1">
    <location>
        <begin position="105"/>
        <end position="120"/>
    </location>
</feature>
<reference evidence="2 3" key="1">
    <citation type="journal article" date="2012" name="Genome Biol.">
        <title>Genome and low-iron response of an oceanic diatom adapted to chronic iron limitation.</title>
        <authorList>
            <person name="Lommer M."/>
            <person name="Specht M."/>
            <person name="Roy A.S."/>
            <person name="Kraemer L."/>
            <person name="Andreson R."/>
            <person name="Gutowska M.A."/>
            <person name="Wolf J."/>
            <person name="Bergner S.V."/>
            <person name="Schilhabel M.B."/>
            <person name="Klostermeier U.C."/>
            <person name="Beiko R.G."/>
            <person name="Rosenstiel P."/>
            <person name="Hippler M."/>
            <person name="Laroche J."/>
        </authorList>
    </citation>
    <scope>NUCLEOTIDE SEQUENCE [LARGE SCALE GENOMIC DNA]</scope>
    <source>
        <strain evidence="2 3">CCMP1005</strain>
    </source>
</reference>
<dbReference type="EMBL" id="AGNL01017224">
    <property type="protein sequence ID" value="EJK64467.1"/>
    <property type="molecule type" value="Genomic_DNA"/>
</dbReference>